<evidence type="ECO:0000313" key="1">
    <source>
        <dbReference type="EMBL" id="KAF6032521.1"/>
    </source>
</evidence>
<protein>
    <submittedName>
        <fullName evidence="1">Uncharacterized protein</fullName>
    </submittedName>
</protein>
<dbReference type="AlphaFoldDB" id="A0A7J7K3G4"/>
<sequence>MTVIKPTTTLTALLSIATSNEIIITLIKASKHPLLIPIMNTCVRMHGIRKYCSKAHNNGVTSFVEGIIRSLLYASEQFPSIHTTRNIAAGV</sequence>
<organism evidence="1 2">
    <name type="scientific">Bugula neritina</name>
    <name type="common">Brown bryozoan</name>
    <name type="synonym">Sertularia neritina</name>
    <dbReference type="NCBI Taxonomy" id="10212"/>
    <lineage>
        <taxon>Eukaryota</taxon>
        <taxon>Metazoa</taxon>
        <taxon>Spiralia</taxon>
        <taxon>Lophotrochozoa</taxon>
        <taxon>Bryozoa</taxon>
        <taxon>Gymnolaemata</taxon>
        <taxon>Cheilostomatida</taxon>
        <taxon>Flustrina</taxon>
        <taxon>Buguloidea</taxon>
        <taxon>Bugulidae</taxon>
        <taxon>Bugula</taxon>
    </lineage>
</organism>
<evidence type="ECO:0000313" key="2">
    <source>
        <dbReference type="Proteomes" id="UP000593567"/>
    </source>
</evidence>
<gene>
    <name evidence="1" type="ORF">EB796_009122</name>
</gene>
<dbReference type="EMBL" id="VXIV02001497">
    <property type="protein sequence ID" value="KAF6032521.1"/>
    <property type="molecule type" value="Genomic_DNA"/>
</dbReference>
<keyword evidence="2" id="KW-1185">Reference proteome</keyword>
<reference evidence="1" key="1">
    <citation type="submission" date="2020-06" db="EMBL/GenBank/DDBJ databases">
        <title>Draft genome of Bugula neritina, a colonial animal packing powerful symbionts and potential medicines.</title>
        <authorList>
            <person name="Rayko M."/>
        </authorList>
    </citation>
    <scope>NUCLEOTIDE SEQUENCE [LARGE SCALE GENOMIC DNA]</scope>
    <source>
        <strain evidence="1">Kwan_BN1</strain>
    </source>
</reference>
<name>A0A7J7K3G4_BUGNE</name>
<dbReference type="Proteomes" id="UP000593567">
    <property type="component" value="Unassembled WGS sequence"/>
</dbReference>
<accession>A0A7J7K3G4</accession>
<proteinExistence type="predicted"/>
<comment type="caution">
    <text evidence="1">The sequence shown here is derived from an EMBL/GenBank/DDBJ whole genome shotgun (WGS) entry which is preliminary data.</text>
</comment>